<dbReference type="InterPro" id="IPR036412">
    <property type="entry name" value="HAD-like_sf"/>
</dbReference>
<dbReference type="Gene3D" id="1.10.150.240">
    <property type="entry name" value="Putative phosphatase, domain 2"/>
    <property type="match status" value="1"/>
</dbReference>
<dbReference type="InterPro" id="IPR044999">
    <property type="entry name" value="CbbY-like"/>
</dbReference>
<dbReference type="RefSeq" id="WP_255063280.1">
    <property type="nucleotide sequence ID" value="NZ_JANDBD010000011.1"/>
</dbReference>
<dbReference type="InterPro" id="IPR023214">
    <property type="entry name" value="HAD_sf"/>
</dbReference>
<dbReference type="PANTHER" id="PTHR42896">
    <property type="entry name" value="XYLULOSE-1,5-BISPHOSPHATE (XUBP) PHOSPHATASE"/>
    <property type="match status" value="1"/>
</dbReference>
<dbReference type="Proteomes" id="UP001651690">
    <property type="component" value="Unassembled WGS sequence"/>
</dbReference>
<dbReference type="Gene3D" id="3.40.50.1000">
    <property type="entry name" value="HAD superfamily/HAD-like"/>
    <property type="match status" value="1"/>
</dbReference>
<reference evidence="1 2" key="1">
    <citation type="submission" date="2022-06" db="EMBL/GenBank/DDBJ databases">
        <title>Mycolicibacterium sp. CAU 1645 isolated from seawater.</title>
        <authorList>
            <person name="Kim W."/>
        </authorList>
    </citation>
    <scope>NUCLEOTIDE SEQUENCE [LARGE SCALE GENOMIC DNA]</scope>
    <source>
        <strain evidence="1 2">CAU 1645</strain>
    </source>
</reference>
<evidence type="ECO:0000313" key="2">
    <source>
        <dbReference type="Proteomes" id="UP001651690"/>
    </source>
</evidence>
<dbReference type="InterPro" id="IPR023198">
    <property type="entry name" value="PGP-like_dom2"/>
</dbReference>
<protein>
    <submittedName>
        <fullName evidence="1">HAD hydrolase-like protein</fullName>
    </submittedName>
</protein>
<dbReference type="SUPFAM" id="SSF56784">
    <property type="entry name" value="HAD-like"/>
    <property type="match status" value="1"/>
</dbReference>
<name>A0ABT1M986_9MYCO</name>
<dbReference type="Pfam" id="PF00702">
    <property type="entry name" value="Hydrolase"/>
    <property type="match status" value="1"/>
</dbReference>
<accession>A0ABT1M986</accession>
<gene>
    <name evidence="1" type="ORF">NM203_24915</name>
</gene>
<evidence type="ECO:0000313" key="1">
    <source>
        <dbReference type="EMBL" id="MCP9275435.1"/>
    </source>
</evidence>
<proteinExistence type="predicted"/>
<keyword evidence="2" id="KW-1185">Reference proteome</keyword>
<comment type="caution">
    <text evidence="1">The sequence shown here is derived from an EMBL/GenBank/DDBJ whole genome shotgun (WGS) entry which is preliminary data.</text>
</comment>
<dbReference type="EMBL" id="JANDBD010000011">
    <property type="protein sequence ID" value="MCP9275435.1"/>
    <property type="molecule type" value="Genomic_DNA"/>
</dbReference>
<dbReference type="PANTHER" id="PTHR42896:SF2">
    <property type="entry name" value="CBBY-LIKE PROTEIN"/>
    <property type="match status" value="1"/>
</dbReference>
<organism evidence="1 2">
    <name type="scientific">Mycolicibacterium arenosum</name>
    <dbReference type="NCBI Taxonomy" id="2952157"/>
    <lineage>
        <taxon>Bacteria</taxon>
        <taxon>Bacillati</taxon>
        <taxon>Actinomycetota</taxon>
        <taxon>Actinomycetes</taxon>
        <taxon>Mycobacteriales</taxon>
        <taxon>Mycobacteriaceae</taxon>
        <taxon>Mycolicibacterium</taxon>
    </lineage>
</organism>
<sequence length="255" mass="27283">MTVTCEERSFWWDAGRPALATVEPLQAVVFDLDGALADIERDGQRQAFNAAFAEHGLGIEWSVEEYGRLVCIGDEQRRIASALRRAGFGRVSAEIAAHVHRTKNEVFEDSVLNGDVTPRAGLDDLVNSLYFAGIPVAVVSTGARSWVDPLVRQLIGDGIADTVVTPDDLPRPGREPDLHGHALWELGLGPESALAVAGGPRGYLAARAAKLATVVVTTGYTVGADYTGAADVRTSYDGLLAGGCEVLHRRHWAGR</sequence>